<dbReference type="GeneID" id="109120256"/>
<dbReference type="OMA" id="STNHIAY"/>
<evidence type="ECO:0000313" key="2">
    <source>
        <dbReference type="EnsemblPlants" id="Solyc05g013310.1.1.1"/>
    </source>
</evidence>
<dbReference type="Pfam" id="PF07714">
    <property type="entry name" value="PK_Tyr_Ser-Thr"/>
    <property type="match status" value="1"/>
</dbReference>
<accession>A0A3Q7GH73</accession>
<keyword evidence="3" id="KW-1185">Reference proteome</keyword>
<dbReference type="KEGG" id="sly:109120256"/>
<dbReference type="EnsemblPlants" id="Solyc05g013310.1.1">
    <property type="protein sequence ID" value="Solyc05g013310.1.1.1"/>
    <property type="gene ID" value="Solyc05g013310.1"/>
</dbReference>
<feature type="domain" description="Protein kinase" evidence="1">
    <location>
        <begin position="1"/>
        <end position="151"/>
    </location>
</feature>
<evidence type="ECO:0000259" key="1">
    <source>
        <dbReference type="PROSITE" id="PS50011"/>
    </source>
</evidence>
<dbReference type="AlphaFoldDB" id="A0A3Q7GH73"/>
<dbReference type="PaxDb" id="4081-Solyc05g013310.1.1"/>
<dbReference type="SUPFAM" id="SSF56112">
    <property type="entry name" value="Protein kinase-like (PK-like)"/>
    <property type="match status" value="1"/>
</dbReference>
<reference evidence="2" key="2">
    <citation type="submission" date="2019-01" db="UniProtKB">
        <authorList>
            <consortium name="EnsemblPlants"/>
        </authorList>
    </citation>
    <scope>IDENTIFICATION</scope>
    <source>
        <strain evidence="2">cv. Heinz 1706</strain>
    </source>
</reference>
<dbReference type="InterPro" id="IPR011009">
    <property type="entry name" value="Kinase-like_dom_sf"/>
</dbReference>
<reference evidence="2" key="1">
    <citation type="journal article" date="2012" name="Nature">
        <title>The tomato genome sequence provides insights into fleshy fruit evolution.</title>
        <authorList>
            <consortium name="Tomato Genome Consortium"/>
        </authorList>
    </citation>
    <scope>NUCLEOTIDE SEQUENCE [LARGE SCALE GENOMIC DNA]</scope>
    <source>
        <strain evidence="2">cv. Heinz 1706</strain>
    </source>
</reference>
<dbReference type="GO" id="GO:0004714">
    <property type="term" value="F:transmembrane receptor protein tyrosine kinase activity"/>
    <property type="evidence" value="ECO:0007669"/>
    <property type="project" value="InterPro"/>
</dbReference>
<dbReference type="Gramene" id="Solyc05g013310.1.1">
    <property type="protein sequence ID" value="Solyc05g013310.1.1.1"/>
    <property type="gene ID" value="Solyc05g013310.1"/>
</dbReference>
<dbReference type="Gene3D" id="1.10.510.10">
    <property type="entry name" value="Transferase(Phosphotransferase) domain 1"/>
    <property type="match status" value="1"/>
</dbReference>
<dbReference type="InParanoid" id="A0A3Q7GH73"/>
<dbReference type="InterPro" id="IPR001245">
    <property type="entry name" value="Ser-Thr/Tyr_kinase_cat_dom"/>
</dbReference>
<dbReference type="InterPro" id="IPR045272">
    <property type="entry name" value="ANXUR1/2-like"/>
</dbReference>
<dbReference type="PANTHER" id="PTHR27003">
    <property type="entry name" value="OS07G0166700 PROTEIN"/>
    <property type="match status" value="1"/>
</dbReference>
<dbReference type="Proteomes" id="UP000004994">
    <property type="component" value="Chromosome 5"/>
</dbReference>
<evidence type="ECO:0000313" key="3">
    <source>
        <dbReference type="Proteomes" id="UP000004994"/>
    </source>
</evidence>
<name>A0A3Q7GH73_SOLLC</name>
<dbReference type="PROSITE" id="PS50011">
    <property type="entry name" value="PROTEIN_KINASE_DOM"/>
    <property type="match status" value="1"/>
</dbReference>
<sequence>MLTVRSSYCLMRILWQKLLILDDSRKLDQTHVTTIEKGTFGYLDPEYYQTSLLTEKSDVYSFGVVLLEVLCARPALDSPRSREMVSLVKWAKECQTNGQSKRIIDPNLVGKIRPDSLGRFGETAVKCLAETGVDWPSMGEVLQKLDYALHL</sequence>
<dbReference type="InterPro" id="IPR000719">
    <property type="entry name" value="Prot_kinase_dom"/>
</dbReference>
<dbReference type="GO" id="GO:0005524">
    <property type="term" value="F:ATP binding"/>
    <property type="evidence" value="ECO:0007669"/>
    <property type="project" value="InterPro"/>
</dbReference>
<dbReference type="OrthoDB" id="1299712at2759"/>
<proteinExistence type="predicted"/>
<protein>
    <recommendedName>
        <fullName evidence="1">Protein kinase domain-containing protein</fullName>
    </recommendedName>
</protein>
<dbReference type="PANTHER" id="PTHR27003:SF423">
    <property type="entry name" value="PTO-LIKE SERINE_THREONINE KINASE"/>
    <property type="match status" value="1"/>
</dbReference>
<organism evidence="2">
    <name type="scientific">Solanum lycopersicum</name>
    <name type="common">Tomato</name>
    <name type="synonym">Lycopersicon esculentum</name>
    <dbReference type="NCBI Taxonomy" id="4081"/>
    <lineage>
        <taxon>Eukaryota</taxon>
        <taxon>Viridiplantae</taxon>
        <taxon>Streptophyta</taxon>
        <taxon>Embryophyta</taxon>
        <taxon>Tracheophyta</taxon>
        <taxon>Spermatophyta</taxon>
        <taxon>Magnoliopsida</taxon>
        <taxon>eudicotyledons</taxon>
        <taxon>Gunneridae</taxon>
        <taxon>Pentapetalae</taxon>
        <taxon>asterids</taxon>
        <taxon>lamiids</taxon>
        <taxon>Solanales</taxon>
        <taxon>Solanaceae</taxon>
        <taxon>Solanoideae</taxon>
        <taxon>Solaneae</taxon>
        <taxon>Solanum</taxon>
        <taxon>Solanum subgen. Lycopersicon</taxon>
    </lineage>
</organism>